<accession>A0A4S8S8G2</accession>
<feature type="transmembrane region" description="Helical" evidence="2">
    <location>
        <begin position="148"/>
        <end position="170"/>
    </location>
</feature>
<keyword evidence="2" id="KW-0472">Membrane</keyword>
<feature type="region of interest" description="Disordered" evidence="1">
    <location>
        <begin position="86"/>
        <end position="109"/>
    </location>
</feature>
<proteinExistence type="predicted"/>
<feature type="region of interest" description="Disordered" evidence="1">
    <location>
        <begin position="218"/>
        <end position="244"/>
    </location>
</feature>
<reference evidence="3 4" key="1">
    <citation type="submission" date="2018-10" db="EMBL/GenBank/DDBJ databases">
        <title>Fifty Aureobasidium pullulans genomes reveal a recombining polyextremotolerant generalist.</title>
        <authorList>
            <person name="Gostincar C."/>
            <person name="Turk M."/>
            <person name="Zajc J."/>
            <person name="Gunde-Cimerman N."/>
        </authorList>
    </citation>
    <scope>NUCLEOTIDE SEQUENCE [LARGE SCALE GENOMIC DNA]</scope>
    <source>
        <strain evidence="3 4">EXF-11900</strain>
    </source>
</reference>
<dbReference type="EMBL" id="QZAF01000507">
    <property type="protein sequence ID" value="THV66584.1"/>
    <property type="molecule type" value="Genomic_DNA"/>
</dbReference>
<dbReference type="InterPro" id="IPR051009">
    <property type="entry name" value="PRM"/>
</dbReference>
<feature type="region of interest" description="Disordered" evidence="1">
    <location>
        <begin position="289"/>
        <end position="395"/>
    </location>
</feature>
<feature type="compositionally biased region" description="Polar residues" evidence="1">
    <location>
        <begin position="323"/>
        <end position="337"/>
    </location>
</feature>
<dbReference type="GO" id="GO:0000324">
    <property type="term" value="C:fungal-type vacuole"/>
    <property type="evidence" value="ECO:0007669"/>
    <property type="project" value="TreeGrafter"/>
</dbReference>
<sequence>MDEDIFSSPVAKGLHISGPTHNMRRNTILLAFAAGAVLVAAQNTDQTTAAATTGASSAASTAAPSTDKLTGVSSFVKSSSSSAAASSTADSSKASSSAASKTSGAASNTVSHATDLPTLAGATVPDMVIPFTADAPFMQRSKAPEGTIFIAVGACLAFLGACVLAWRAMVAWSIDRSVKRAAMASVMASDAKTKYGPGGNLYAMPQGSSLSLDALTSAGKPLSSAGPKKENRKSAQPTADPSSLFFSPTAGQCNSAYMPVNQNRSSTYLPAGYYATPGAQAAGGRDSMVLGGAPSLQPTVNRYSRAEYSPPSSRDGSRPRSSVNPHQHQRTGSNALLSPTHPLYAQPSTSSLAVGIGAQPDDGSNVSSNLPGQRAPSAYFDDVLHEHGNGPRERY</sequence>
<keyword evidence="2" id="KW-1133">Transmembrane helix</keyword>
<feature type="compositionally biased region" description="Low complexity" evidence="1">
    <location>
        <begin position="86"/>
        <end position="107"/>
    </location>
</feature>
<feature type="compositionally biased region" description="Basic and acidic residues" evidence="1">
    <location>
        <begin position="382"/>
        <end position="395"/>
    </location>
</feature>
<protein>
    <submittedName>
        <fullName evidence="3">Uncharacterized protein</fullName>
    </submittedName>
</protein>
<evidence type="ECO:0000313" key="4">
    <source>
        <dbReference type="Proteomes" id="UP000304951"/>
    </source>
</evidence>
<feature type="compositionally biased region" description="Low complexity" evidence="1">
    <location>
        <begin position="309"/>
        <end position="322"/>
    </location>
</feature>
<evidence type="ECO:0000256" key="2">
    <source>
        <dbReference type="SAM" id="Phobius"/>
    </source>
</evidence>
<evidence type="ECO:0000313" key="3">
    <source>
        <dbReference type="EMBL" id="THV66584.1"/>
    </source>
</evidence>
<keyword evidence="2" id="KW-0812">Transmembrane</keyword>
<dbReference type="AlphaFoldDB" id="A0A4S8S8G2"/>
<dbReference type="PANTHER" id="PTHR36089:SF1">
    <property type="entry name" value="CHITIN SYNTHASE 3 COMPLEX PROTEIN CSI2-RELATED"/>
    <property type="match status" value="1"/>
</dbReference>
<feature type="compositionally biased region" description="Polar residues" evidence="1">
    <location>
        <begin position="362"/>
        <end position="371"/>
    </location>
</feature>
<gene>
    <name evidence="3" type="ORF">D6D28_08231</name>
</gene>
<evidence type="ECO:0000256" key="1">
    <source>
        <dbReference type="SAM" id="MobiDB-lite"/>
    </source>
</evidence>
<name>A0A4S8S8G2_AURPU</name>
<dbReference type="Proteomes" id="UP000304951">
    <property type="component" value="Unassembled WGS sequence"/>
</dbReference>
<organism evidence="3 4">
    <name type="scientific">Aureobasidium pullulans</name>
    <name type="common">Black yeast</name>
    <name type="synonym">Pullularia pullulans</name>
    <dbReference type="NCBI Taxonomy" id="5580"/>
    <lineage>
        <taxon>Eukaryota</taxon>
        <taxon>Fungi</taxon>
        <taxon>Dikarya</taxon>
        <taxon>Ascomycota</taxon>
        <taxon>Pezizomycotina</taxon>
        <taxon>Dothideomycetes</taxon>
        <taxon>Dothideomycetidae</taxon>
        <taxon>Dothideales</taxon>
        <taxon>Saccotheciaceae</taxon>
        <taxon>Aureobasidium</taxon>
    </lineage>
</organism>
<feature type="compositionally biased region" description="Polar residues" evidence="1">
    <location>
        <begin position="234"/>
        <end position="244"/>
    </location>
</feature>
<comment type="caution">
    <text evidence="3">The sequence shown here is derived from an EMBL/GenBank/DDBJ whole genome shotgun (WGS) entry which is preliminary data.</text>
</comment>
<dbReference type="PANTHER" id="PTHR36089">
    <property type="entry name" value="CHITIN SYNTHASE 3 COMPLEX PROTEIN CSI2-RELATED"/>
    <property type="match status" value="1"/>
</dbReference>